<name>A0A498LQK1_LABRO</name>
<organism evidence="2 3">
    <name type="scientific">Labeo rohita</name>
    <name type="common">Indian major carp</name>
    <name type="synonym">Cyprinus rohita</name>
    <dbReference type="NCBI Taxonomy" id="84645"/>
    <lineage>
        <taxon>Eukaryota</taxon>
        <taxon>Metazoa</taxon>
        <taxon>Chordata</taxon>
        <taxon>Craniata</taxon>
        <taxon>Vertebrata</taxon>
        <taxon>Euteleostomi</taxon>
        <taxon>Actinopterygii</taxon>
        <taxon>Neopterygii</taxon>
        <taxon>Teleostei</taxon>
        <taxon>Ostariophysi</taxon>
        <taxon>Cypriniformes</taxon>
        <taxon>Cyprinidae</taxon>
        <taxon>Labeoninae</taxon>
        <taxon>Labeonini</taxon>
        <taxon>Labeo</taxon>
    </lineage>
</organism>
<gene>
    <name evidence="1" type="ORF">ROHU_013627</name>
    <name evidence="2" type="ORF">ROHU_032191</name>
</gene>
<dbReference type="EMBL" id="QBIY01013339">
    <property type="protein sequence ID" value="RXN07757.1"/>
    <property type="molecule type" value="Genomic_DNA"/>
</dbReference>
<sequence>MQTLKGPDRPIGSLVDCQTVREFCREVCQRKAFGYPHTLGRALEMVTSMNYNPIHSLELGMSKFKYFSHIKYWDEIRNCKAKWNFEDFMEPHKPSEIPSAVAPAAVYRGDLCARNELDPSFSRNLKKYREHGMTWLEISTERLPRGTPKDRTITAVVFLSCMEMIQNGDYVSFQKLAELERQLPVTQKHLQQFRVLSQLLLISSSLEVPLDSVL</sequence>
<keyword evidence="3" id="KW-1185">Reference proteome</keyword>
<evidence type="ECO:0000313" key="3">
    <source>
        <dbReference type="Proteomes" id="UP000290572"/>
    </source>
</evidence>
<dbReference type="Proteomes" id="UP000290572">
    <property type="component" value="Unassembled WGS sequence"/>
</dbReference>
<proteinExistence type="predicted"/>
<accession>A0A498LQK1</accession>
<reference evidence="2 3" key="1">
    <citation type="submission" date="2018-03" db="EMBL/GenBank/DDBJ databases">
        <title>Draft genome sequence of Rohu Carp (Labeo rohita).</title>
        <authorList>
            <person name="Das P."/>
            <person name="Kushwaha B."/>
            <person name="Joshi C.G."/>
            <person name="Kumar D."/>
            <person name="Nagpure N.S."/>
            <person name="Sahoo L."/>
            <person name="Das S.P."/>
            <person name="Bit A."/>
            <person name="Patnaik S."/>
            <person name="Meher P.K."/>
            <person name="Jayasankar P."/>
            <person name="Koringa P.G."/>
            <person name="Patel N.V."/>
            <person name="Hinsu A.T."/>
            <person name="Kumar R."/>
            <person name="Pandey M."/>
            <person name="Agarwal S."/>
            <person name="Srivastava S."/>
            <person name="Singh M."/>
            <person name="Iquebal M.A."/>
            <person name="Jaiswal S."/>
            <person name="Angadi U.B."/>
            <person name="Kumar N."/>
            <person name="Raza M."/>
            <person name="Shah T.M."/>
            <person name="Rai A."/>
            <person name="Jena J.K."/>
        </authorList>
    </citation>
    <scope>NUCLEOTIDE SEQUENCE [LARGE SCALE GENOMIC DNA]</scope>
    <source>
        <strain evidence="2">DASCIFA01</strain>
        <tissue evidence="2">Testis</tissue>
    </source>
</reference>
<dbReference type="EMBL" id="QBIY01013493">
    <property type="protein sequence ID" value="RXN02764.1"/>
    <property type="molecule type" value="Genomic_DNA"/>
</dbReference>
<comment type="caution">
    <text evidence="2">The sequence shown here is derived from an EMBL/GenBank/DDBJ whole genome shotgun (WGS) entry which is preliminary data.</text>
</comment>
<dbReference type="AlphaFoldDB" id="A0A498LQK1"/>
<evidence type="ECO:0000313" key="2">
    <source>
        <dbReference type="EMBL" id="RXN07757.1"/>
    </source>
</evidence>
<protein>
    <submittedName>
        <fullName evidence="2">Uncharacterized protein</fullName>
    </submittedName>
</protein>
<evidence type="ECO:0000313" key="1">
    <source>
        <dbReference type="EMBL" id="RXN02764.1"/>
    </source>
</evidence>